<keyword evidence="4" id="KW-1185">Reference proteome</keyword>
<dbReference type="Proteomes" id="UP000574390">
    <property type="component" value="Unassembled WGS sequence"/>
</dbReference>
<reference evidence="4 5" key="1">
    <citation type="submission" date="2020-04" db="EMBL/GenBank/DDBJ databases">
        <title>Perkinsus olseni comparative genomics.</title>
        <authorList>
            <person name="Bogema D.R."/>
        </authorList>
    </citation>
    <scope>NUCLEOTIDE SEQUENCE [LARGE SCALE GENOMIC DNA]</scope>
    <source>
        <strain evidence="2">ATCC PRA-205</strain>
        <strain evidence="3 4">ATCC PRA-207</strain>
    </source>
</reference>
<accession>A0A7J6SD84</accession>
<dbReference type="EMBL" id="JABANM010015716">
    <property type="protein sequence ID" value="KAF4730605.1"/>
    <property type="molecule type" value="Genomic_DNA"/>
</dbReference>
<protein>
    <submittedName>
        <fullName evidence="2">Uncharacterized protein</fullName>
    </submittedName>
</protein>
<evidence type="ECO:0000313" key="3">
    <source>
        <dbReference type="EMBL" id="KAF4756927.1"/>
    </source>
</evidence>
<proteinExistence type="predicted"/>
<sequence>MDSIDRNIRRRCSWKLSPSEKTALHWRVSSDNTVTPSHPEPKGSRVGKVDLLDSDLRLYTGNFSYELFEVNITLRSSDLKTLQEKYPKKINSTTFGTLKFDEGFNFVDVTYADGILTRYKRIAPETQH</sequence>
<comment type="caution">
    <text evidence="2">The sequence shown here is derived from an EMBL/GenBank/DDBJ whole genome shotgun (WGS) entry which is preliminary data.</text>
</comment>
<feature type="region of interest" description="Disordered" evidence="1">
    <location>
        <begin position="27"/>
        <end position="46"/>
    </location>
</feature>
<dbReference type="EMBL" id="JABANO010003278">
    <property type="protein sequence ID" value="KAF4756927.1"/>
    <property type="molecule type" value="Genomic_DNA"/>
</dbReference>
<organism evidence="2 5">
    <name type="scientific">Perkinsus olseni</name>
    <name type="common">Perkinsus atlanticus</name>
    <dbReference type="NCBI Taxonomy" id="32597"/>
    <lineage>
        <taxon>Eukaryota</taxon>
        <taxon>Sar</taxon>
        <taxon>Alveolata</taxon>
        <taxon>Perkinsozoa</taxon>
        <taxon>Perkinsea</taxon>
        <taxon>Perkinsida</taxon>
        <taxon>Perkinsidae</taxon>
        <taxon>Perkinsus</taxon>
    </lineage>
</organism>
<gene>
    <name evidence="2" type="ORF">FOZ62_010298</name>
    <name evidence="3" type="ORF">FOZ63_027398</name>
</gene>
<evidence type="ECO:0000313" key="5">
    <source>
        <dbReference type="Proteomes" id="UP000574390"/>
    </source>
</evidence>
<evidence type="ECO:0000313" key="4">
    <source>
        <dbReference type="Proteomes" id="UP000553632"/>
    </source>
</evidence>
<dbReference type="Proteomes" id="UP000553632">
    <property type="component" value="Unassembled WGS sequence"/>
</dbReference>
<dbReference type="AlphaFoldDB" id="A0A7J6SD84"/>
<evidence type="ECO:0000313" key="2">
    <source>
        <dbReference type="EMBL" id="KAF4730605.1"/>
    </source>
</evidence>
<name>A0A7J6SD84_PEROL</name>
<evidence type="ECO:0000256" key="1">
    <source>
        <dbReference type="SAM" id="MobiDB-lite"/>
    </source>
</evidence>